<dbReference type="PANTHER" id="PTHR46579:SF1">
    <property type="entry name" value="F5_8 TYPE C DOMAIN-CONTAINING PROTEIN"/>
    <property type="match status" value="1"/>
</dbReference>
<dbReference type="InParanoid" id="F4RH94"/>
<name>F4RH94_MELLP</name>
<dbReference type="Proteomes" id="UP000001072">
    <property type="component" value="Unassembled WGS sequence"/>
</dbReference>
<dbReference type="eggNOG" id="ENOG502RYVJ">
    <property type="taxonomic scope" value="Eukaryota"/>
</dbReference>
<accession>F4RH94</accession>
<keyword evidence="2" id="KW-1185">Reference proteome</keyword>
<dbReference type="VEuPathDB" id="FungiDB:MELLADRAFT_84925"/>
<reference evidence="2" key="1">
    <citation type="journal article" date="2011" name="Proc. Natl. Acad. Sci. U.S.A.">
        <title>Obligate biotrophy features unraveled by the genomic analysis of rust fungi.</title>
        <authorList>
            <person name="Duplessis S."/>
            <person name="Cuomo C.A."/>
            <person name="Lin Y.-C."/>
            <person name="Aerts A."/>
            <person name="Tisserant E."/>
            <person name="Veneault-Fourrey C."/>
            <person name="Joly D.L."/>
            <person name="Hacquard S."/>
            <person name="Amselem J."/>
            <person name="Cantarel B.L."/>
            <person name="Chiu R."/>
            <person name="Coutinho P.M."/>
            <person name="Feau N."/>
            <person name="Field M."/>
            <person name="Frey P."/>
            <person name="Gelhaye E."/>
            <person name="Goldberg J."/>
            <person name="Grabherr M.G."/>
            <person name="Kodira C.D."/>
            <person name="Kohler A."/>
            <person name="Kuees U."/>
            <person name="Lindquist E.A."/>
            <person name="Lucas S.M."/>
            <person name="Mago R."/>
            <person name="Mauceli E."/>
            <person name="Morin E."/>
            <person name="Murat C."/>
            <person name="Pangilinan J.L."/>
            <person name="Park R."/>
            <person name="Pearson M."/>
            <person name="Quesneville H."/>
            <person name="Rouhier N."/>
            <person name="Sakthikumar S."/>
            <person name="Salamov A.A."/>
            <person name="Schmutz J."/>
            <person name="Selles B."/>
            <person name="Shapiro H."/>
            <person name="Tanguay P."/>
            <person name="Tuskan G.A."/>
            <person name="Henrissat B."/>
            <person name="Van de Peer Y."/>
            <person name="Rouze P."/>
            <person name="Ellis J.G."/>
            <person name="Dodds P.N."/>
            <person name="Schein J.E."/>
            <person name="Zhong S."/>
            <person name="Hamelin R.C."/>
            <person name="Grigoriev I.V."/>
            <person name="Szabo L.J."/>
            <person name="Martin F."/>
        </authorList>
    </citation>
    <scope>NUCLEOTIDE SEQUENCE [LARGE SCALE GENOMIC DNA]</scope>
    <source>
        <strain evidence="2">98AG31 / pathotype 3-4-7</strain>
    </source>
</reference>
<evidence type="ECO:0000313" key="2">
    <source>
        <dbReference type="Proteomes" id="UP000001072"/>
    </source>
</evidence>
<dbReference type="PANTHER" id="PTHR46579">
    <property type="entry name" value="F5/8 TYPE C DOMAIN-CONTAINING PROTEIN-RELATED"/>
    <property type="match status" value="1"/>
</dbReference>
<gene>
    <name evidence="1" type="ORF">MELLADRAFT_84925</name>
</gene>
<dbReference type="OrthoDB" id="2506024at2759"/>
<sequence length="393" mass="45247">MLKEINALLPQIHIPSWIKRALPVLGKASFGKLKADEWRNLFTIQLPLILIPMWYGHDQVKSSLLKNFCHLVSLVNLALKRVMTSEIISSYRYHIREYLESSFLLFEHCKPTCNHHMAIHLADCLEKAGPVRSWWSFPYERMMGAILKASHNNHMGEIEITFMKSFCRAGNLAGILEDEKLPEALHPYISRLKELYEPSPKLRRQVSNSKMQSLEPVVLKSLTKRLNKQRKDDCIWVMPEKWASMSKESSLGFSPVAAQGIFYNQVSHLNVNFSTFKASRKDSFIIFNSLQGETCFGRIHSIFTHRRSPEPNKSTKDTWLCVQAFRALSPTQYNPFSKVDAPVQVELRLWEKPESVLVRLDEVVAHCAWMMYQAGSIHESLNVSTVALVSMER</sequence>
<organism evidence="2">
    <name type="scientific">Melampsora larici-populina (strain 98AG31 / pathotype 3-4-7)</name>
    <name type="common">Poplar leaf rust fungus</name>
    <dbReference type="NCBI Taxonomy" id="747676"/>
    <lineage>
        <taxon>Eukaryota</taxon>
        <taxon>Fungi</taxon>
        <taxon>Dikarya</taxon>
        <taxon>Basidiomycota</taxon>
        <taxon>Pucciniomycotina</taxon>
        <taxon>Pucciniomycetes</taxon>
        <taxon>Pucciniales</taxon>
        <taxon>Melampsoraceae</taxon>
        <taxon>Melampsora</taxon>
    </lineage>
</organism>
<dbReference type="GeneID" id="18933663"/>
<evidence type="ECO:0000313" key="1">
    <source>
        <dbReference type="EMBL" id="EGG08154.1"/>
    </source>
</evidence>
<dbReference type="STRING" id="747676.F4RH94"/>
<dbReference type="AlphaFoldDB" id="F4RH94"/>
<dbReference type="HOGENOM" id="CLU_037154_1_0_1"/>
<dbReference type="KEGG" id="mlr:MELLADRAFT_84925"/>
<proteinExistence type="predicted"/>
<dbReference type="EMBL" id="GL883101">
    <property type="protein sequence ID" value="EGG08154.1"/>
    <property type="molecule type" value="Genomic_DNA"/>
</dbReference>
<protein>
    <recommendedName>
        <fullName evidence="3">DUF4218 domain-containing protein</fullName>
    </recommendedName>
</protein>
<dbReference type="RefSeq" id="XP_007408352.1">
    <property type="nucleotide sequence ID" value="XM_007408290.1"/>
</dbReference>
<evidence type="ECO:0008006" key="3">
    <source>
        <dbReference type="Google" id="ProtNLM"/>
    </source>
</evidence>